<dbReference type="SUPFAM" id="SSF55811">
    <property type="entry name" value="Nudix"/>
    <property type="match status" value="1"/>
</dbReference>
<evidence type="ECO:0000256" key="6">
    <source>
        <dbReference type="ARBA" id="ARBA00023211"/>
    </source>
</evidence>
<feature type="non-terminal residue" evidence="7">
    <location>
        <position position="169"/>
    </location>
</feature>
<dbReference type="GO" id="GO:0046872">
    <property type="term" value="F:metal ion binding"/>
    <property type="evidence" value="ECO:0007669"/>
    <property type="project" value="UniProtKB-KW"/>
</dbReference>
<evidence type="ECO:0000256" key="2">
    <source>
        <dbReference type="ARBA" id="ARBA00001946"/>
    </source>
</evidence>
<organism evidence="7">
    <name type="scientific">Cyprideis torosa</name>
    <dbReference type="NCBI Taxonomy" id="163714"/>
    <lineage>
        <taxon>Eukaryota</taxon>
        <taxon>Metazoa</taxon>
        <taxon>Ecdysozoa</taxon>
        <taxon>Arthropoda</taxon>
        <taxon>Crustacea</taxon>
        <taxon>Oligostraca</taxon>
        <taxon>Ostracoda</taxon>
        <taxon>Podocopa</taxon>
        <taxon>Podocopida</taxon>
        <taxon>Cytherocopina</taxon>
        <taxon>Cytheroidea</taxon>
        <taxon>Cytherideidae</taxon>
        <taxon>Cyprideis</taxon>
    </lineage>
</organism>
<dbReference type="InterPro" id="IPR045121">
    <property type="entry name" value="CoAse"/>
</dbReference>
<protein>
    <submittedName>
        <fullName evidence="7">Uncharacterized protein</fullName>
    </submittedName>
</protein>
<keyword evidence="5" id="KW-0460">Magnesium</keyword>
<evidence type="ECO:0000256" key="1">
    <source>
        <dbReference type="ARBA" id="ARBA00001936"/>
    </source>
</evidence>
<evidence type="ECO:0000313" key="7">
    <source>
        <dbReference type="EMBL" id="CAD7239704.1"/>
    </source>
</evidence>
<evidence type="ECO:0000256" key="4">
    <source>
        <dbReference type="ARBA" id="ARBA00022801"/>
    </source>
</evidence>
<reference evidence="7" key="1">
    <citation type="submission" date="2020-11" db="EMBL/GenBank/DDBJ databases">
        <authorList>
            <person name="Tran Van P."/>
        </authorList>
    </citation>
    <scope>NUCLEOTIDE SEQUENCE</scope>
</reference>
<accession>A0A7R8X2Q9</accession>
<name>A0A7R8X2Q9_9CRUS</name>
<dbReference type="AlphaFoldDB" id="A0A7R8X2Q9"/>
<dbReference type="GO" id="GO:0010945">
    <property type="term" value="F:coenzyme A diphosphatase activity"/>
    <property type="evidence" value="ECO:0007669"/>
    <property type="project" value="InterPro"/>
</dbReference>
<dbReference type="Gene3D" id="3.90.79.10">
    <property type="entry name" value="Nucleoside Triphosphate Pyrophosphohydrolase"/>
    <property type="match status" value="1"/>
</dbReference>
<keyword evidence="3" id="KW-0479">Metal-binding</keyword>
<dbReference type="EMBL" id="OB737687">
    <property type="protein sequence ID" value="CAD7239704.1"/>
    <property type="molecule type" value="Genomic_DNA"/>
</dbReference>
<gene>
    <name evidence="7" type="ORF">CTOB1V02_LOCUS17519</name>
</gene>
<comment type="cofactor">
    <cofactor evidence="2">
        <name>Mg(2+)</name>
        <dbReference type="ChEBI" id="CHEBI:18420"/>
    </cofactor>
</comment>
<dbReference type="InterPro" id="IPR000086">
    <property type="entry name" value="NUDIX_hydrolase_dom"/>
</dbReference>
<keyword evidence="4" id="KW-0378">Hydrolase</keyword>
<evidence type="ECO:0000256" key="3">
    <source>
        <dbReference type="ARBA" id="ARBA00022723"/>
    </source>
</evidence>
<comment type="cofactor">
    <cofactor evidence="1">
        <name>Mn(2+)</name>
        <dbReference type="ChEBI" id="CHEBI:29035"/>
    </cofactor>
</comment>
<dbReference type="CDD" id="cd03426">
    <property type="entry name" value="NUDIX_CoAse_Nudt7"/>
    <property type="match status" value="1"/>
</dbReference>
<dbReference type="InterPro" id="IPR015797">
    <property type="entry name" value="NUDIX_hydrolase-like_dom_sf"/>
</dbReference>
<dbReference type="OrthoDB" id="10262892at2759"/>
<sequence length="169" mass="19278">MQDLDQLSAQEIASRLNQKTKLTYDVPLTQPEHNYRQAGVLIPFIRVDERWHLLYICRADAAGDRHSGQVAFAGGKHEQHDADLFDTALREAHEEIGIAPQDVSILGQLSHHHSISNFQITPVVGHVPWPYALTLQTSEVKRAFSIPLHWLADPANHEIRYRELPQNRQ</sequence>
<dbReference type="PROSITE" id="PS51462">
    <property type="entry name" value="NUDIX"/>
    <property type="match status" value="1"/>
</dbReference>
<dbReference type="PANTHER" id="PTHR12992">
    <property type="entry name" value="NUDIX HYDROLASE"/>
    <property type="match status" value="1"/>
</dbReference>
<dbReference type="PANTHER" id="PTHR12992:SF11">
    <property type="entry name" value="MITOCHONDRIAL COENZYME A DIPHOSPHATASE NUDT8"/>
    <property type="match status" value="1"/>
</dbReference>
<proteinExistence type="predicted"/>
<dbReference type="Pfam" id="PF00293">
    <property type="entry name" value="NUDIX"/>
    <property type="match status" value="1"/>
</dbReference>
<keyword evidence="6" id="KW-0464">Manganese</keyword>
<evidence type="ECO:0000256" key="5">
    <source>
        <dbReference type="ARBA" id="ARBA00022842"/>
    </source>
</evidence>